<feature type="transmembrane region" description="Helical" evidence="1">
    <location>
        <begin position="66"/>
        <end position="84"/>
    </location>
</feature>
<feature type="transmembrane region" description="Helical" evidence="1">
    <location>
        <begin position="243"/>
        <end position="264"/>
    </location>
</feature>
<feature type="transmembrane region" description="Helical" evidence="1">
    <location>
        <begin position="35"/>
        <end position="54"/>
    </location>
</feature>
<keyword evidence="1" id="KW-0812">Transmembrane</keyword>
<dbReference type="AlphaFoldDB" id="A0A4S4NGM3"/>
<gene>
    <name evidence="2" type="ORF">E4Z66_04470</name>
</gene>
<keyword evidence="1" id="KW-0472">Membrane</keyword>
<protein>
    <submittedName>
        <fullName evidence="2">DUF3307 domain-containing protein</fullName>
    </submittedName>
</protein>
<organism evidence="2 3">
    <name type="scientific">Aliishimia ponticola</name>
    <dbReference type="NCBI Taxonomy" id="2499833"/>
    <lineage>
        <taxon>Bacteria</taxon>
        <taxon>Pseudomonadati</taxon>
        <taxon>Pseudomonadota</taxon>
        <taxon>Alphaproteobacteria</taxon>
        <taxon>Rhodobacterales</taxon>
        <taxon>Paracoccaceae</taxon>
        <taxon>Aliishimia</taxon>
    </lineage>
</organism>
<dbReference type="InterPro" id="IPR021737">
    <property type="entry name" value="Phage_phiKZ_Orf197"/>
</dbReference>
<name>A0A4S4NGM3_9RHOB</name>
<evidence type="ECO:0000256" key="1">
    <source>
        <dbReference type="SAM" id="Phobius"/>
    </source>
</evidence>
<feature type="transmembrane region" description="Helical" evidence="1">
    <location>
        <begin position="150"/>
        <end position="183"/>
    </location>
</feature>
<dbReference type="Pfam" id="PF11750">
    <property type="entry name" value="DUF3307"/>
    <property type="match status" value="1"/>
</dbReference>
<dbReference type="EMBL" id="SRKY01000001">
    <property type="protein sequence ID" value="THH38816.1"/>
    <property type="molecule type" value="Genomic_DNA"/>
</dbReference>
<reference evidence="2 3" key="1">
    <citation type="submission" date="2019-04" db="EMBL/GenBank/DDBJ databases">
        <title>Shimia ponticola sp. nov., isolated from seawater.</title>
        <authorList>
            <person name="Kim Y.-O."/>
            <person name="Yoon J.-H."/>
        </authorList>
    </citation>
    <scope>NUCLEOTIDE SEQUENCE [LARGE SCALE GENOMIC DNA]</scope>
    <source>
        <strain evidence="2 3">MYP11</strain>
    </source>
</reference>
<keyword evidence="3" id="KW-1185">Reference proteome</keyword>
<dbReference type="OrthoDB" id="8536716at2"/>
<evidence type="ECO:0000313" key="3">
    <source>
        <dbReference type="Proteomes" id="UP000306602"/>
    </source>
</evidence>
<feature type="transmembrane region" description="Helical" evidence="1">
    <location>
        <begin position="204"/>
        <end position="223"/>
    </location>
</feature>
<comment type="caution">
    <text evidence="2">The sequence shown here is derived from an EMBL/GenBank/DDBJ whole genome shotgun (WGS) entry which is preliminary data.</text>
</comment>
<proteinExistence type="predicted"/>
<dbReference type="Proteomes" id="UP000306602">
    <property type="component" value="Unassembled WGS sequence"/>
</dbReference>
<feature type="transmembrane region" description="Helical" evidence="1">
    <location>
        <begin position="120"/>
        <end position="138"/>
    </location>
</feature>
<keyword evidence="1" id="KW-1133">Transmembrane helix</keyword>
<accession>A0A4S4NGM3</accession>
<sequence>MPHSPRGRPNNASRTTCSAKRKAQMLALMDAISPAMLHSFTALLLAHVLADFVFQTNWMATRKADPPVLLLHVLIVFILSNLALGGVWQVAGAITLAHFAIDATKVWVVPQRHRNTFTAFLIDQVAHLLSLIVAVIWWPDAIATGLWSNIAALAFAPALIASGAILTIRAGGFAVGLLTARFSEHLTEESLPDAGRLIGQLERALIFLLIWAGHPAGVGFLVAAKSILRFDAAKDSKAGEYVIIGTLASYGWALAMSYATFALLEIGGPSP</sequence>
<evidence type="ECO:0000313" key="2">
    <source>
        <dbReference type="EMBL" id="THH38816.1"/>
    </source>
</evidence>